<feature type="region of interest" description="Disordered" evidence="15">
    <location>
        <begin position="1145"/>
        <end position="1164"/>
    </location>
</feature>
<evidence type="ECO:0000256" key="3">
    <source>
        <dbReference type="ARBA" id="ARBA00004413"/>
    </source>
</evidence>
<dbReference type="GO" id="GO:0032287">
    <property type="term" value="P:peripheral nervous system myelin maintenance"/>
    <property type="evidence" value="ECO:0000318"/>
    <property type="project" value="GO_Central"/>
</dbReference>
<keyword evidence="18" id="KW-1185">Reference proteome</keyword>
<evidence type="ECO:0000256" key="15">
    <source>
        <dbReference type="SAM" id="MobiDB-lite"/>
    </source>
</evidence>
<feature type="region of interest" description="Disordered" evidence="15">
    <location>
        <begin position="1223"/>
        <end position="1261"/>
    </location>
</feature>
<dbReference type="FunFam" id="2.30.42.10:FF:000149">
    <property type="entry name" value="Periaxin"/>
    <property type="match status" value="1"/>
</dbReference>
<dbReference type="GO" id="GO:0005634">
    <property type="term" value="C:nucleus"/>
    <property type="evidence" value="ECO:0000318"/>
    <property type="project" value="GO_Central"/>
</dbReference>
<proteinExistence type="inferred from homology"/>
<dbReference type="HOGENOM" id="CLU_236438_0_0_1"/>
<evidence type="ECO:0000256" key="9">
    <source>
        <dbReference type="ARBA" id="ARBA00022949"/>
    </source>
</evidence>
<dbReference type="PROSITE" id="PS50106">
    <property type="entry name" value="PDZ"/>
    <property type="match status" value="1"/>
</dbReference>
<protein>
    <recommendedName>
        <fullName evidence="14">Periaxin</fullName>
    </recommendedName>
</protein>
<reference evidence="17" key="3">
    <citation type="submission" date="2025-09" db="UniProtKB">
        <authorList>
            <consortium name="Ensembl"/>
        </authorList>
    </citation>
    <scope>IDENTIFICATION</scope>
    <source>
        <strain evidence="17">Hd-rR</strain>
    </source>
</reference>
<dbReference type="SMART" id="SM00228">
    <property type="entry name" value="PDZ"/>
    <property type="match status" value="1"/>
</dbReference>
<keyword evidence="7" id="KW-0597">Phosphoprotein</keyword>
<dbReference type="Proteomes" id="UP000001038">
    <property type="component" value="Chromosome 13"/>
</dbReference>
<dbReference type="GO" id="GO:0005886">
    <property type="term" value="C:plasma membrane"/>
    <property type="evidence" value="ECO:0007669"/>
    <property type="project" value="UniProtKB-SubCell"/>
</dbReference>
<evidence type="ECO:0000256" key="13">
    <source>
        <dbReference type="ARBA" id="ARBA00065379"/>
    </source>
</evidence>
<dbReference type="GO" id="GO:0043484">
    <property type="term" value="P:regulation of RNA splicing"/>
    <property type="evidence" value="ECO:0000318"/>
    <property type="project" value="GO_Central"/>
</dbReference>
<feature type="region of interest" description="Disordered" evidence="15">
    <location>
        <begin position="762"/>
        <end position="782"/>
    </location>
</feature>
<dbReference type="PANTHER" id="PTHR23348">
    <property type="entry name" value="PERIAXIN/AHNAK"/>
    <property type="match status" value="1"/>
</dbReference>
<keyword evidence="5" id="KW-1003">Cell membrane</keyword>
<dbReference type="STRING" id="8090.ENSORLP00000002199"/>
<feature type="domain" description="PDZ" evidence="16">
    <location>
        <begin position="23"/>
        <end position="92"/>
    </location>
</feature>
<feature type="compositionally biased region" description="Polar residues" evidence="15">
    <location>
        <begin position="1230"/>
        <end position="1244"/>
    </location>
</feature>
<comment type="similarity">
    <text evidence="12">Belongs to the periaxin family.</text>
</comment>
<sequence length="1373" mass="148623">MENLLWTTLIEARSEQRWQLRKSVEIVVETDAEVGASGYSVTGGGERGIFVKDVLKDSPAAKHLSLQQGDQLLSAKVYFDNVRYEDALKILQCAEPYKVSFQLKRTVPETEVSVRPRILGGDVKGPKAKVAKMVIPLFILFSLSKIDASVEGPDLKGKAEMPSVDISVPKGTTDLGVDVDPGKGSKFHMPSLDITLPKMKTKGLNVNVEGPEVKGDMSLSEVKSPDVDVNIKGPEVVGGYISLPNVDVAFPKTKGDFEVEVPDMKDGKFKMPKFDVSLPKVSLPKFDANVKGPDLKGKAEMPSVDISVPKATTDVGVDVDTGKGSKFHMPSLDISLPKMKAKGFDVNIEGPEVKGDISLPEVRSPDVDFNLQGPEVEGGKLSLPKVDIALPKTEGDFEVEGPDIKGGKFKMPKFDVSLPKVSLPKFDASVEGPDLKGKAEMQSVDISVAKGTTDLGVDVDTGKDSKFHMPSLDITLPKMKSKGLNVNVEGPEVKGDMSLSEVKSPDVDVNIKGPEVVGGYISLPNVDVAFPKTEGDFEVEGPDMKGGKFKMPKLPKVSLPEEDVKVNCPDINVGKIEMPDIDISLPKGKAKGDAELEGHTGKRGQFHLPAIDISLPKIKTNEPEIHIKGPEVKGGKIPDIDFSLPRGEVDADLNLEEKVKGNVNIEGHSGKTGKFHLPSIDFSLPKIKVKGKETEGLKCKGEISIPKENLQGTLNVEGSCIKESECTTPTFDVSLSKMALTDGDSKIEGPDIKGRKIEMPDIDLSLPKGKGKGDIETTGSSHKGGKFYMPAIDITLPKMKTKGAEVHVESPKVKGGQIKIPSLDVSGPKLKSPDIDVSDFEVEGPEMKGGKFKMPKFDVFLPKVSLPKFDASVEGPDLKGKAEMPSVYISVPKSTTDVALPKPEGDFEVEGPDIKGGKFKMPKFDLSLPKVTKLPEKEGDMRVEADGKGGFHAPDVTIKLPKFSMPGLGSKEKDLGKPVGEVETKTKLKMPSVELSLQETKTPDTEVVLPKAEVDVSEADIRGYEGNLKVPKMPKIDDSIPKVDPDVSLPKGKSQKIEKPDMDVKGEGKFKIPQIKMPSVDIDIPKGKSVLPDVEVDVDRGKFNMPYVKMPSVDITLPKPKTGKALNVDAEGDVRLRMPDIKMPNVNISEGTNNKLEGPNVDIQGRGKLKTADVYLKGNNTPEMEMGVEGEGKVKLPHMKMPDFDVSFPKRRTKDSQMEIKDKGGKLKTPNVSTPPIDISLSTGKDTEVEESSGGKFKMPIWKRPDVDIPLPKGHMEGPEVESTGERGGLKMPHISLPYVDISLPKRKADAPHVERGDGEEKCTTLYMKMPSVDPNVQLKGEEGPKFQMPVGFWAEGQLTLQVEGAPGRRTCT</sequence>
<feature type="region of interest" description="Disordered" evidence="15">
    <location>
        <begin position="1032"/>
        <end position="1059"/>
    </location>
</feature>
<reference evidence="17" key="2">
    <citation type="submission" date="2025-08" db="UniProtKB">
        <authorList>
            <consortium name="Ensembl"/>
        </authorList>
    </citation>
    <scope>IDENTIFICATION</scope>
    <source>
        <strain evidence="17">Hd-rR</strain>
    </source>
</reference>
<name>H2L8M4_ORYLA</name>
<dbReference type="InterPro" id="IPR052082">
    <property type="entry name" value="Myelin_sheath_structural"/>
</dbReference>
<reference evidence="17 18" key="1">
    <citation type="journal article" date="2007" name="Nature">
        <title>The medaka draft genome and insights into vertebrate genome evolution.</title>
        <authorList>
            <person name="Kasahara M."/>
            <person name="Naruse K."/>
            <person name="Sasaki S."/>
            <person name="Nakatani Y."/>
            <person name="Qu W."/>
            <person name="Ahsan B."/>
            <person name="Yamada T."/>
            <person name="Nagayasu Y."/>
            <person name="Doi K."/>
            <person name="Kasai Y."/>
            <person name="Jindo T."/>
            <person name="Kobayashi D."/>
            <person name="Shimada A."/>
            <person name="Toyoda A."/>
            <person name="Kuroki Y."/>
            <person name="Fujiyama A."/>
            <person name="Sasaki T."/>
            <person name="Shimizu A."/>
            <person name="Asakawa S."/>
            <person name="Shimizu N."/>
            <person name="Hashimoto S."/>
            <person name="Yang J."/>
            <person name="Lee Y."/>
            <person name="Matsushima K."/>
            <person name="Sugano S."/>
            <person name="Sakaizumi M."/>
            <person name="Narita T."/>
            <person name="Ohishi K."/>
            <person name="Haga S."/>
            <person name="Ohta F."/>
            <person name="Nomoto H."/>
            <person name="Nogata K."/>
            <person name="Morishita T."/>
            <person name="Endo T."/>
            <person name="Shin-I T."/>
            <person name="Takeda H."/>
            <person name="Morishita S."/>
            <person name="Kohara Y."/>
        </authorList>
    </citation>
    <scope>NUCLEOTIDE SEQUENCE [LARGE SCALE GENOMIC DNA]</scope>
    <source>
        <strain evidence="17 18">Hd-rR</strain>
    </source>
</reference>
<dbReference type="Bgee" id="ENSORLG00000001764">
    <property type="expression patterns" value="Expressed in bone element and 8 other cell types or tissues"/>
</dbReference>
<evidence type="ECO:0000256" key="8">
    <source>
        <dbReference type="ARBA" id="ARBA00022737"/>
    </source>
</evidence>
<dbReference type="PANTHER" id="PTHR23348:SF42">
    <property type="entry name" value="PERIAXIN"/>
    <property type="match status" value="1"/>
</dbReference>
<accession>H2L8M4</accession>
<dbReference type="eggNOG" id="ENOG502QS7Y">
    <property type="taxonomic scope" value="Eukaryota"/>
</dbReference>
<dbReference type="InterPro" id="IPR001478">
    <property type="entry name" value="PDZ"/>
</dbReference>
<evidence type="ECO:0000256" key="1">
    <source>
        <dbReference type="ARBA" id="ARBA00004123"/>
    </source>
</evidence>
<feature type="compositionally biased region" description="Polar residues" evidence="15">
    <location>
        <begin position="1146"/>
        <end position="1155"/>
    </location>
</feature>
<dbReference type="Gene3D" id="2.30.42.10">
    <property type="match status" value="1"/>
</dbReference>
<keyword evidence="6" id="KW-0963">Cytoplasm</keyword>
<organism evidence="17 18">
    <name type="scientific">Oryzias latipes</name>
    <name type="common">Japanese rice fish</name>
    <name type="synonym">Japanese killifish</name>
    <dbReference type="NCBI Taxonomy" id="8090"/>
    <lineage>
        <taxon>Eukaryota</taxon>
        <taxon>Metazoa</taxon>
        <taxon>Chordata</taxon>
        <taxon>Craniata</taxon>
        <taxon>Vertebrata</taxon>
        <taxon>Euteleostomi</taxon>
        <taxon>Actinopterygii</taxon>
        <taxon>Neopterygii</taxon>
        <taxon>Teleostei</taxon>
        <taxon>Neoteleostei</taxon>
        <taxon>Acanthomorphata</taxon>
        <taxon>Ovalentaria</taxon>
        <taxon>Atherinomorphae</taxon>
        <taxon>Beloniformes</taxon>
        <taxon>Adrianichthyidae</taxon>
        <taxon>Oryziinae</taxon>
        <taxon>Oryzias</taxon>
    </lineage>
</organism>
<dbReference type="GO" id="GO:0070161">
    <property type="term" value="C:anchoring junction"/>
    <property type="evidence" value="ECO:0007669"/>
    <property type="project" value="UniProtKB-SubCell"/>
</dbReference>
<evidence type="ECO:0000256" key="6">
    <source>
        <dbReference type="ARBA" id="ARBA00022490"/>
    </source>
</evidence>
<dbReference type="SUPFAM" id="SSF50156">
    <property type="entry name" value="PDZ domain-like"/>
    <property type="match status" value="1"/>
</dbReference>
<evidence type="ECO:0000256" key="10">
    <source>
        <dbReference type="ARBA" id="ARBA00023136"/>
    </source>
</evidence>
<evidence type="ECO:0000256" key="4">
    <source>
        <dbReference type="ARBA" id="ARBA00004496"/>
    </source>
</evidence>
<evidence type="ECO:0000259" key="16">
    <source>
        <dbReference type="PROSITE" id="PS50106"/>
    </source>
</evidence>
<keyword evidence="11" id="KW-0539">Nucleus</keyword>
<dbReference type="InterPro" id="IPR036034">
    <property type="entry name" value="PDZ_sf"/>
</dbReference>
<evidence type="ECO:0000256" key="7">
    <source>
        <dbReference type="ARBA" id="ARBA00022553"/>
    </source>
</evidence>
<evidence type="ECO:0000256" key="14">
    <source>
        <dbReference type="ARBA" id="ARBA00067259"/>
    </source>
</evidence>
<evidence type="ECO:0000313" key="17">
    <source>
        <dbReference type="Ensembl" id="ENSORLP00000002199.2"/>
    </source>
</evidence>
<keyword evidence="8" id="KW-0677">Repeat</keyword>
<feature type="compositionally biased region" description="Basic and acidic residues" evidence="15">
    <location>
        <begin position="1034"/>
        <end position="1045"/>
    </location>
</feature>
<keyword evidence="10" id="KW-0472">Membrane</keyword>
<comment type="subcellular location">
    <subcellularLocation>
        <location evidence="2">Cell junction</location>
    </subcellularLocation>
    <subcellularLocation>
        <location evidence="3">Cell membrane</location>
        <topology evidence="3">Peripheral membrane protein</topology>
        <orientation evidence="3">Cytoplasmic side</orientation>
    </subcellularLocation>
    <subcellularLocation>
        <location evidence="4">Cytoplasm</location>
    </subcellularLocation>
    <subcellularLocation>
        <location evidence="1">Nucleus</location>
    </subcellularLocation>
</comment>
<evidence type="ECO:0000256" key="2">
    <source>
        <dbReference type="ARBA" id="ARBA00004282"/>
    </source>
</evidence>
<dbReference type="GeneTree" id="ENSGT00940000165073"/>
<evidence type="ECO:0000256" key="11">
    <source>
        <dbReference type="ARBA" id="ARBA00023242"/>
    </source>
</evidence>
<dbReference type="GO" id="GO:0005737">
    <property type="term" value="C:cytoplasm"/>
    <property type="evidence" value="ECO:0000318"/>
    <property type="project" value="GO_Central"/>
</dbReference>
<dbReference type="InParanoid" id="H2L8M4"/>
<keyword evidence="9" id="KW-0965">Cell junction</keyword>
<evidence type="ECO:0000256" key="12">
    <source>
        <dbReference type="ARBA" id="ARBA00060817"/>
    </source>
</evidence>
<comment type="subunit">
    <text evidence="13">Homodimer (via PDZ domain). Interacts with SCN10A. Found in a complex with SCN10A. Interacts with DRP2. Identified in a dystroglycan complex that contains at least PRX, DRP2, UTRN, DMD and DAG1. Detected in a complex composed of at least EZR, AHNAK, PPL and PRX. Identified in a complex with EZR, AHNAK, BFSP1, BFSP2, ANK2, PLEC, VIM and spectrin.</text>
</comment>
<dbReference type="Ensembl" id="ENSORLT00000002200.2">
    <property type="protein sequence ID" value="ENSORLP00000002199.2"/>
    <property type="gene ID" value="ENSORLG00000001764.2"/>
</dbReference>
<evidence type="ECO:0000256" key="5">
    <source>
        <dbReference type="ARBA" id="ARBA00022475"/>
    </source>
</evidence>
<evidence type="ECO:0000313" key="18">
    <source>
        <dbReference type="Proteomes" id="UP000001038"/>
    </source>
</evidence>